<accession>A0A699SUT0</accession>
<dbReference type="EMBL" id="BKCJ011192920">
    <property type="protein sequence ID" value="GFD01677.1"/>
    <property type="molecule type" value="Genomic_DNA"/>
</dbReference>
<protein>
    <submittedName>
        <fullName evidence="2">Uncharacterized protein</fullName>
    </submittedName>
</protein>
<feature type="non-terminal residue" evidence="2">
    <location>
        <position position="81"/>
    </location>
</feature>
<sequence>PNRASSRALITRPPPQRVPPLMEGICLPFTVATALGYGIHCQASSGWFPGFGRRPRPPPVGPNRSPPRAGLGAATRRPPRG</sequence>
<reference evidence="2" key="1">
    <citation type="journal article" date="2019" name="Sci. Rep.">
        <title>Draft genome of Tanacetum cinerariifolium, the natural source of mosquito coil.</title>
        <authorList>
            <person name="Yamashiro T."/>
            <person name="Shiraishi A."/>
            <person name="Satake H."/>
            <person name="Nakayama K."/>
        </authorList>
    </citation>
    <scope>NUCLEOTIDE SEQUENCE</scope>
</reference>
<feature type="region of interest" description="Disordered" evidence="1">
    <location>
        <begin position="46"/>
        <end position="81"/>
    </location>
</feature>
<feature type="non-terminal residue" evidence="2">
    <location>
        <position position="1"/>
    </location>
</feature>
<dbReference type="AlphaFoldDB" id="A0A699SUT0"/>
<evidence type="ECO:0000313" key="2">
    <source>
        <dbReference type="EMBL" id="GFD01677.1"/>
    </source>
</evidence>
<organism evidence="2">
    <name type="scientific">Tanacetum cinerariifolium</name>
    <name type="common">Dalmatian daisy</name>
    <name type="synonym">Chrysanthemum cinerariifolium</name>
    <dbReference type="NCBI Taxonomy" id="118510"/>
    <lineage>
        <taxon>Eukaryota</taxon>
        <taxon>Viridiplantae</taxon>
        <taxon>Streptophyta</taxon>
        <taxon>Embryophyta</taxon>
        <taxon>Tracheophyta</taxon>
        <taxon>Spermatophyta</taxon>
        <taxon>Magnoliopsida</taxon>
        <taxon>eudicotyledons</taxon>
        <taxon>Gunneridae</taxon>
        <taxon>Pentapetalae</taxon>
        <taxon>asterids</taxon>
        <taxon>campanulids</taxon>
        <taxon>Asterales</taxon>
        <taxon>Asteraceae</taxon>
        <taxon>Asteroideae</taxon>
        <taxon>Anthemideae</taxon>
        <taxon>Anthemidinae</taxon>
        <taxon>Tanacetum</taxon>
    </lineage>
</organism>
<gene>
    <name evidence="2" type="ORF">Tci_873646</name>
</gene>
<comment type="caution">
    <text evidence="2">The sequence shown here is derived from an EMBL/GenBank/DDBJ whole genome shotgun (WGS) entry which is preliminary data.</text>
</comment>
<evidence type="ECO:0000256" key="1">
    <source>
        <dbReference type="SAM" id="MobiDB-lite"/>
    </source>
</evidence>
<proteinExistence type="predicted"/>
<name>A0A699SUT0_TANCI</name>